<feature type="transmembrane region" description="Helical" evidence="1">
    <location>
        <begin position="21"/>
        <end position="46"/>
    </location>
</feature>
<proteinExistence type="predicted"/>
<name>X1HAK3_9ZZZZ</name>
<keyword evidence="1" id="KW-1133">Transmembrane helix</keyword>
<evidence type="ECO:0000256" key="1">
    <source>
        <dbReference type="SAM" id="Phobius"/>
    </source>
</evidence>
<feature type="non-terminal residue" evidence="2">
    <location>
        <position position="86"/>
    </location>
</feature>
<keyword evidence="1" id="KW-0812">Transmembrane</keyword>
<comment type="caution">
    <text evidence="2">The sequence shown here is derived from an EMBL/GenBank/DDBJ whole genome shotgun (WGS) entry which is preliminary data.</text>
</comment>
<sequence>CKSLLCIGRLRWERQLKRASVAPVLWAAFGAAAGSTVVELLLWPIVGDDAIGNLLRDTRLTAAIVMGRGVLGASAGFDPLVMAVAT</sequence>
<organism evidence="2">
    <name type="scientific">marine sediment metagenome</name>
    <dbReference type="NCBI Taxonomy" id="412755"/>
    <lineage>
        <taxon>unclassified sequences</taxon>
        <taxon>metagenomes</taxon>
        <taxon>ecological metagenomes</taxon>
    </lineage>
</organism>
<dbReference type="EMBL" id="BARU01015658">
    <property type="protein sequence ID" value="GAH54085.1"/>
    <property type="molecule type" value="Genomic_DNA"/>
</dbReference>
<accession>X1HAK3</accession>
<evidence type="ECO:0000313" key="2">
    <source>
        <dbReference type="EMBL" id="GAH54085.1"/>
    </source>
</evidence>
<keyword evidence="1" id="KW-0472">Membrane</keyword>
<dbReference type="AlphaFoldDB" id="X1HAK3"/>
<reference evidence="2" key="1">
    <citation type="journal article" date="2014" name="Front. Microbiol.">
        <title>High frequency of phylogenetically diverse reductive dehalogenase-homologous genes in deep subseafloor sedimentary metagenomes.</title>
        <authorList>
            <person name="Kawai M."/>
            <person name="Futagami T."/>
            <person name="Toyoda A."/>
            <person name="Takaki Y."/>
            <person name="Nishi S."/>
            <person name="Hori S."/>
            <person name="Arai W."/>
            <person name="Tsubouchi T."/>
            <person name="Morono Y."/>
            <person name="Uchiyama I."/>
            <person name="Ito T."/>
            <person name="Fujiyama A."/>
            <person name="Inagaki F."/>
            <person name="Takami H."/>
        </authorList>
    </citation>
    <scope>NUCLEOTIDE SEQUENCE</scope>
    <source>
        <strain evidence="2">Expedition CK06-06</strain>
    </source>
</reference>
<protein>
    <submittedName>
        <fullName evidence="2">Uncharacterized protein</fullName>
    </submittedName>
</protein>
<feature type="non-terminal residue" evidence="2">
    <location>
        <position position="1"/>
    </location>
</feature>
<gene>
    <name evidence="2" type="ORF">S03H2_26752</name>
</gene>